<sequence length="144" mass="17414">CWYKRVCLTIFTAGTKEYASPMLDRLDPYRFISHRLYRDSRKLVNRKYHVKDLSNLGRDLRNVLIVDDKHRSYKLQPETGIPIKRFIDDLHDDELKKLMDNFFKSCDKYEDLKDALKHYRDLNLKLRFKLVGNKLSINTLYELR</sequence>
<dbReference type="Gene3D" id="3.40.50.1000">
    <property type="entry name" value="HAD superfamily/HAD-like"/>
    <property type="match status" value="1"/>
</dbReference>
<dbReference type="GO" id="GO:0015031">
    <property type="term" value="P:protein transport"/>
    <property type="evidence" value="ECO:0007669"/>
    <property type="project" value="UniProtKB-KW"/>
</dbReference>
<feature type="domain" description="FCP1 homology" evidence="2">
    <location>
        <begin position="1"/>
        <end position="105"/>
    </location>
</feature>
<comment type="subunit">
    <text evidence="1">Component of the TIM23 complex.</text>
</comment>
<accession>A0A699QRS4</accession>
<organism evidence="3">
    <name type="scientific">Tanacetum cinerariifolium</name>
    <name type="common">Dalmatian daisy</name>
    <name type="synonym">Chrysanthemum cinerariifolium</name>
    <dbReference type="NCBI Taxonomy" id="118510"/>
    <lineage>
        <taxon>Eukaryota</taxon>
        <taxon>Viridiplantae</taxon>
        <taxon>Streptophyta</taxon>
        <taxon>Embryophyta</taxon>
        <taxon>Tracheophyta</taxon>
        <taxon>Spermatophyta</taxon>
        <taxon>Magnoliopsida</taxon>
        <taxon>eudicotyledons</taxon>
        <taxon>Gunneridae</taxon>
        <taxon>Pentapetalae</taxon>
        <taxon>asterids</taxon>
        <taxon>campanulids</taxon>
        <taxon>Asterales</taxon>
        <taxon>Asteraceae</taxon>
        <taxon>Asteroideae</taxon>
        <taxon>Anthemideae</taxon>
        <taxon>Anthemidinae</taxon>
        <taxon>Tanacetum</taxon>
    </lineage>
</organism>
<keyword evidence="1" id="KW-0811">Translocation</keyword>
<proteinExistence type="inferred from homology"/>
<feature type="non-terminal residue" evidence="3">
    <location>
        <position position="1"/>
    </location>
</feature>
<name>A0A699QRS4_TANCI</name>
<evidence type="ECO:0000313" key="3">
    <source>
        <dbReference type="EMBL" id="GFC75374.1"/>
    </source>
</evidence>
<comment type="similarity">
    <text evidence="1">Belongs to the TIM50 family.</text>
</comment>
<dbReference type="InterPro" id="IPR023214">
    <property type="entry name" value="HAD_sf"/>
</dbReference>
<dbReference type="InterPro" id="IPR004274">
    <property type="entry name" value="FCP1_dom"/>
</dbReference>
<dbReference type="AlphaFoldDB" id="A0A699QRS4"/>
<comment type="caution">
    <text evidence="3">The sequence shown here is derived from an EMBL/GenBank/DDBJ whole genome shotgun (WGS) entry which is preliminary data.</text>
</comment>
<reference evidence="3" key="1">
    <citation type="journal article" date="2019" name="Sci. Rep.">
        <title>Draft genome of Tanacetum cinerariifolium, the natural source of mosquito coil.</title>
        <authorList>
            <person name="Yamashiro T."/>
            <person name="Shiraishi A."/>
            <person name="Satake H."/>
            <person name="Nakayama K."/>
        </authorList>
    </citation>
    <scope>NUCLEOTIDE SEQUENCE</scope>
</reference>
<dbReference type="GO" id="GO:0005744">
    <property type="term" value="C:TIM23 mitochondrial import inner membrane translocase complex"/>
    <property type="evidence" value="ECO:0007669"/>
    <property type="project" value="UniProtKB-UniRule"/>
</dbReference>
<protein>
    <recommendedName>
        <fullName evidence="1">Mitochondrial import inner membrane translocase subunit TIM50</fullName>
    </recommendedName>
</protein>
<dbReference type="SUPFAM" id="SSF56784">
    <property type="entry name" value="HAD-like"/>
    <property type="match status" value="1"/>
</dbReference>
<keyword evidence="1" id="KW-0813">Transport</keyword>
<dbReference type="PANTHER" id="PTHR12210">
    <property type="entry name" value="DULLARD PROTEIN PHOSPHATASE"/>
    <property type="match status" value="1"/>
</dbReference>
<comment type="function">
    <text evidence="1">Essential component of the TIM23 complex, a complex that mediates the translocation of transit peptide-containing proteins across the mitochondrial inner membrane.</text>
</comment>
<gene>
    <name evidence="3" type="ORF">Tci_847344</name>
</gene>
<dbReference type="Pfam" id="PF03031">
    <property type="entry name" value="NIF"/>
    <property type="match status" value="1"/>
</dbReference>
<comment type="subcellular location">
    <subcellularLocation>
        <location evidence="1">Mitochondrion inner membrane</location>
        <topology evidence="1">Single-pass membrane protein</topology>
    </subcellularLocation>
</comment>
<dbReference type="SMART" id="SM00577">
    <property type="entry name" value="CPDc"/>
    <property type="match status" value="1"/>
</dbReference>
<dbReference type="CDD" id="cd07521">
    <property type="entry name" value="HAD_FCP1-like"/>
    <property type="match status" value="1"/>
</dbReference>
<keyword evidence="1" id="KW-0809">Transit peptide</keyword>
<dbReference type="EMBL" id="BKCJ011051481">
    <property type="protein sequence ID" value="GFC75374.1"/>
    <property type="molecule type" value="Genomic_DNA"/>
</dbReference>
<dbReference type="PROSITE" id="PS50969">
    <property type="entry name" value="FCP1"/>
    <property type="match status" value="1"/>
</dbReference>
<evidence type="ECO:0000256" key="1">
    <source>
        <dbReference type="RuleBase" id="RU365079"/>
    </source>
</evidence>
<keyword evidence="1" id="KW-0496">Mitochondrion</keyword>
<dbReference type="InterPro" id="IPR036412">
    <property type="entry name" value="HAD-like_sf"/>
</dbReference>
<evidence type="ECO:0000259" key="2">
    <source>
        <dbReference type="PROSITE" id="PS50969"/>
    </source>
</evidence>
<keyword evidence="1" id="KW-0653">Protein transport</keyword>
<dbReference type="InterPro" id="IPR050365">
    <property type="entry name" value="TIM50"/>
</dbReference>